<name>A0A8J2VMI1_9RHOB</name>
<dbReference type="PRINTS" id="PR00419">
    <property type="entry name" value="ADXRDTASE"/>
</dbReference>
<dbReference type="Gene3D" id="3.50.50.60">
    <property type="entry name" value="FAD/NAD(P)-binding domain"/>
    <property type="match status" value="1"/>
</dbReference>
<proteinExistence type="predicted"/>
<dbReference type="PANTHER" id="PTHR42887">
    <property type="entry name" value="OS12G0638800 PROTEIN"/>
    <property type="match status" value="1"/>
</dbReference>
<dbReference type="Gene3D" id="1.10.8.260">
    <property type="entry name" value="HI0933 insert domain-like"/>
    <property type="match status" value="1"/>
</dbReference>
<dbReference type="InterPro" id="IPR055178">
    <property type="entry name" value="RsdA/BaiN/AoA(So)-like_dom"/>
</dbReference>
<protein>
    <submittedName>
        <fullName evidence="6">NAD(FAD)-utilizing dehydrogenase</fullName>
    </submittedName>
</protein>
<feature type="domain" description="RsdA/BaiN/AoA(So)-like Rossmann fold-like" evidence="4">
    <location>
        <begin position="19"/>
        <end position="406"/>
    </location>
</feature>
<dbReference type="PANTHER" id="PTHR42887:SF1">
    <property type="entry name" value="BLR3961 PROTEIN"/>
    <property type="match status" value="1"/>
</dbReference>
<dbReference type="EMBL" id="BMCP01000001">
    <property type="protein sequence ID" value="GGE30472.1"/>
    <property type="molecule type" value="Genomic_DNA"/>
</dbReference>
<evidence type="ECO:0000256" key="3">
    <source>
        <dbReference type="ARBA" id="ARBA00022827"/>
    </source>
</evidence>
<comment type="caution">
    <text evidence="6">The sequence shown here is derived from an EMBL/GenBank/DDBJ whole genome shotgun (WGS) entry which is preliminary data.</text>
</comment>
<dbReference type="InterPro" id="IPR023166">
    <property type="entry name" value="BaiN-like_dom_sf"/>
</dbReference>
<reference evidence="6" key="2">
    <citation type="submission" date="2020-09" db="EMBL/GenBank/DDBJ databases">
        <authorList>
            <person name="Sun Q."/>
            <person name="Sedlacek I."/>
        </authorList>
    </citation>
    <scope>NUCLEOTIDE SEQUENCE</scope>
    <source>
        <strain evidence="6">CCM 7684</strain>
    </source>
</reference>
<evidence type="ECO:0000256" key="2">
    <source>
        <dbReference type="ARBA" id="ARBA00022630"/>
    </source>
</evidence>
<dbReference type="AlphaFoldDB" id="A0A8J2VMI1"/>
<evidence type="ECO:0000259" key="5">
    <source>
        <dbReference type="Pfam" id="PF22780"/>
    </source>
</evidence>
<dbReference type="Proteomes" id="UP000602745">
    <property type="component" value="Unassembled WGS sequence"/>
</dbReference>
<feature type="domain" description="RsdA/BaiN/AoA(So)-like insert" evidence="5">
    <location>
        <begin position="206"/>
        <end position="354"/>
    </location>
</feature>
<evidence type="ECO:0000256" key="1">
    <source>
        <dbReference type="ARBA" id="ARBA00001974"/>
    </source>
</evidence>
<dbReference type="NCBIfam" id="TIGR00275">
    <property type="entry name" value="aminoacetone oxidase family FAD-binding enzyme"/>
    <property type="match status" value="1"/>
</dbReference>
<gene>
    <name evidence="6" type="ORF">GCM10007276_04600</name>
</gene>
<sequence>MADPPKQRARLSSISPRSLAVIGAGPAGLMAAERLAAEGHAVTVYDAMPSPARKFLMAGRGGLNLTHSEPLDRFLARYSGADGRVEQAIRAFPPEALRAWAEDLGQPTFIGSSGRVFPMAMKASPLLRAWLQRLEGASVVLALRHRWQGWTSDGHLLFETPAGRVTRSCEAAVLALGGGSWPRLGSDGRWVPILEASGVDIAALTPSNVGVRLSWSDLFADKFEGHPLKRIAMTVGAVTRRGEAVVTRGGLEGGIVYALSAAIRQMLDAQDEAKVTVDLRPDLDEAELGKRLERPRGSQSLSTFLRKTAGLAPVAVGLLRESGKPPADPHDLARRIKALPLHVHGVMPIDRAISSAGGVRFTEIDGRYMLRSRPGTFICGEMLDWDAPTGGYLLQASFATGAAAASGVCSWLAEDAKPN</sequence>
<dbReference type="Gene3D" id="2.40.30.10">
    <property type="entry name" value="Translation factors"/>
    <property type="match status" value="1"/>
</dbReference>
<dbReference type="InterPro" id="IPR004792">
    <property type="entry name" value="BaiN-like"/>
</dbReference>
<dbReference type="Pfam" id="PF03486">
    <property type="entry name" value="HI0933_like"/>
    <property type="match status" value="1"/>
</dbReference>
<reference evidence="6" key="1">
    <citation type="journal article" date="2014" name="Int. J. Syst. Evol. Microbiol.">
        <title>Complete genome sequence of Corynebacterium casei LMG S-19264T (=DSM 44701T), isolated from a smear-ripened cheese.</title>
        <authorList>
            <consortium name="US DOE Joint Genome Institute (JGI-PGF)"/>
            <person name="Walter F."/>
            <person name="Albersmeier A."/>
            <person name="Kalinowski J."/>
            <person name="Ruckert C."/>
        </authorList>
    </citation>
    <scope>NUCLEOTIDE SEQUENCE</scope>
    <source>
        <strain evidence="6">CCM 7684</strain>
    </source>
</reference>
<accession>A0A8J2VMI1</accession>
<keyword evidence="3" id="KW-0274">FAD</keyword>
<comment type="cofactor">
    <cofactor evidence="1">
        <name>FAD</name>
        <dbReference type="ChEBI" id="CHEBI:57692"/>
    </cofactor>
</comment>
<keyword evidence="2" id="KW-0285">Flavoprotein</keyword>
<evidence type="ECO:0000259" key="4">
    <source>
        <dbReference type="Pfam" id="PF03486"/>
    </source>
</evidence>
<organism evidence="6 7">
    <name type="scientific">Agaricicola taiwanensis</name>
    <dbReference type="NCBI Taxonomy" id="591372"/>
    <lineage>
        <taxon>Bacteria</taxon>
        <taxon>Pseudomonadati</taxon>
        <taxon>Pseudomonadota</taxon>
        <taxon>Alphaproteobacteria</taxon>
        <taxon>Rhodobacterales</taxon>
        <taxon>Paracoccaceae</taxon>
        <taxon>Agaricicola</taxon>
    </lineage>
</organism>
<dbReference type="InterPro" id="IPR022460">
    <property type="entry name" value="Flavoprotein_PP4765"/>
</dbReference>
<evidence type="ECO:0000313" key="7">
    <source>
        <dbReference type="Proteomes" id="UP000602745"/>
    </source>
</evidence>
<dbReference type="Pfam" id="PF22780">
    <property type="entry name" value="HI0933_like_1st"/>
    <property type="match status" value="1"/>
</dbReference>
<dbReference type="InterPro" id="IPR036188">
    <property type="entry name" value="FAD/NAD-bd_sf"/>
</dbReference>
<dbReference type="InterPro" id="IPR057661">
    <property type="entry name" value="RsdA/BaiN/AoA(So)_Rossmann"/>
</dbReference>
<keyword evidence="7" id="KW-1185">Reference proteome</keyword>
<dbReference type="SUPFAM" id="SSF51905">
    <property type="entry name" value="FAD/NAD(P)-binding domain"/>
    <property type="match status" value="1"/>
</dbReference>
<dbReference type="NCBIfam" id="TIGR03862">
    <property type="entry name" value="flavo_PP4765"/>
    <property type="match status" value="1"/>
</dbReference>
<dbReference type="SUPFAM" id="SSF160996">
    <property type="entry name" value="HI0933 insert domain-like"/>
    <property type="match status" value="1"/>
</dbReference>
<evidence type="ECO:0000313" key="6">
    <source>
        <dbReference type="EMBL" id="GGE30472.1"/>
    </source>
</evidence>